<feature type="transmembrane region" description="Helical" evidence="14">
    <location>
        <begin position="1077"/>
        <end position="1100"/>
    </location>
</feature>
<dbReference type="EC" id="2.4.1.16" evidence="2"/>
<feature type="transmembrane region" description="Helical" evidence="14">
    <location>
        <begin position="539"/>
        <end position="560"/>
    </location>
</feature>
<feature type="transmembrane region" description="Helical" evidence="14">
    <location>
        <begin position="334"/>
        <end position="353"/>
    </location>
</feature>
<evidence type="ECO:0000256" key="2">
    <source>
        <dbReference type="ARBA" id="ARBA00012543"/>
    </source>
</evidence>
<dbReference type="GO" id="GO:0004100">
    <property type="term" value="F:chitin synthase activity"/>
    <property type="evidence" value="ECO:0007669"/>
    <property type="project" value="UniProtKB-EC"/>
</dbReference>
<evidence type="ECO:0000256" key="7">
    <source>
        <dbReference type="ARBA" id="ARBA00022989"/>
    </source>
</evidence>
<feature type="transmembrane region" description="Helical" evidence="14">
    <location>
        <begin position="205"/>
        <end position="221"/>
    </location>
</feature>
<feature type="transmembrane region" description="Helical" evidence="14">
    <location>
        <begin position="1020"/>
        <end position="1042"/>
    </location>
</feature>
<evidence type="ECO:0000256" key="1">
    <source>
        <dbReference type="ARBA" id="ARBA00004651"/>
    </source>
</evidence>
<feature type="transmembrane region" description="Helical" evidence="14">
    <location>
        <begin position="1106"/>
        <end position="1126"/>
    </location>
</feature>
<keyword evidence="10" id="KW-0325">Glycoprotein</keyword>
<feature type="transmembrane region" description="Helical" evidence="14">
    <location>
        <begin position="983"/>
        <end position="1008"/>
    </location>
</feature>
<feature type="transmembrane region" description="Helical" evidence="14">
    <location>
        <begin position="380"/>
        <end position="400"/>
    </location>
</feature>
<organism evidence="16 17">
    <name type="scientific">Patella caerulea</name>
    <name type="common">Rayed Mediterranean limpet</name>
    <dbReference type="NCBI Taxonomy" id="87958"/>
    <lineage>
        <taxon>Eukaryota</taxon>
        <taxon>Metazoa</taxon>
        <taxon>Spiralia</taxon>
        <taxon>Lophotrochozoa</taxon>
        <taxon>Mollusca</taxon>
        <taxon>Gastropoda</taxon>
        <taxon>Patellogastropoda</taxon>
        <taxon>Patelloidea</taxon>
        <taxon>Patellidae</taxon>
        <taxon>Patella</taxon>
    </lineage>
</organism>
<evidence type="ECO:0000256" key="9">
    <source>
        <dbReference type="ARBA" id="ARBA00023136"/>
    </source>
</evidence>
<dbReference type="PANTHER" id="PTHR22914">
    <property type="entry name" value="CHITIN SYNTHASE"/>
    <property type="match status" value="1"/>
</dbReference>
<feature type="region of interest" description="Disordered" evidence="13">
    <location>
        <begin position="56"/>
        <end position="98"/>
    </location>
</feature>
<comment type="catalytic activity">
    <reaction evidence="12">
        <text>[(1-&gt;4)-N-acetyl-beta-D-glucosaminyl](n) + UDP-N-acetyl-alpha-D-glucosamine = [(1-&gt;4)-N-acetyl-beta-D-glucosaminyl](n+1) + UDP + H(+)</text>
        <dbReference type="Rhea" id="RHEA:16637"/>
        <dbReference type="Rhea" id="RHEA-COMP:9593"/>
        <dbReference type="Rhea" id="RHEA-COMP:9595"/>
        <dbReference type="ChEBI" id="CHEBI:15378"/>
        <dbReference type="ChEBI" id="CHEBI:17029"/>
        <dbReference type="ChEBI" id="CHEBI:57705"/>
        <dbReference type="ChEBI" id="CHEBI:58223"/>
        <dbReference type="EC" id="2.4.1.16"/>
    </reaction>
</comment>
<dbReference type="SUPFAM" id="SSF53448">
    <property type="entry name" value="Nucleotide-diphospho-sugar transferases"/>
    <property type="match status" value="1"/>
</dbReference>
<keyword evidence="7 14" id="KW-1133">Transmembrane helix</keyword>
<comment type="subcellular location">
    <subcellularLocation>
        <location evidence="1">Cell membrane</location>
        <topology evidence="1">Multi-pass membrane protein</topology>
    </subcellularLocation>
</comment>
<dbReference type="CDD" id="cd04190">
    <property type="entry name" value="Chitin_synth_C"/>
    <property type="match status" value="1"/>
</dbReference>
<keyword evidence="17" id="KW-1185">Reference proteome</keyword>
<evidence type="ECO:0000256" key="11">
    <source>
        <dbReference type="ARBA" id="ARBA00046329"/>
    </source>
</evidence>
<dbReference type="Pfam" id="PF23000">
    <property type="entry name" value="ChitinSynthase_IV_N"/>
    <property type="match status" value="1"/>
</dbReference>
<feature type="compositionally biased region" description="Polar residues" evidence="13">
    <location>
        <begin position="1710"/>
        <end position="1720"/>
    </location>
</feature>
<keyword evidence="4" id="KW-0328">Glycosyltransferase</keyword>
<evidence type="ECO:0000256" key="5">
    <source>
        <dbReference type="ARBA" id="ARBA00022679"/>
    </source>
</evidence>
<feature type="region of interest" description="Disordered" evidence="13">
    <location>
        <begin position="1676"/>
        <end position="1720"/>
    </location>
</feature>
<keyword evidence="9 14" id="KW-0472">Membrane</keyword>
<dbReference type="GO" id="GO:0006031">
    <property type="term" value="P:chitin biosynthetic process"/>
    <property type="evidence" value="ECO:0007669"/>
    <property type="project" value="TreeGrafter"/>
</dbReference>
<feature type="compositionally biased region" description="Basic residues" evidence="13">
    <location>
        <begin position="1490"/>
        <end position="1505"/>
    </location>
</feature>
<sequence length="1720" mass="196301">MTNGPFVDRPITLPSYSSTSDLLGHDPNLADGVINPVYHDSLETGLHLTGSYCDSPSDMMKGGDRDDASISESGDTLRRRIPPGRQDPRDSVASMDSLPGLRPSWKTWDIFRVVKEDSESTLDDPTLSLVRKIVKVLVGIFLTLAVLVTTVISKSTLLLLTSNIHTNITIYCTDTIDSKSTLCSRVKPILDPENPFYELVQNIEIRWIWGLFLTIVIPYVFNFGKSMWRMCFKSTRSPTWTVLLAVLIFESIHTTGICIFTFQVLPNMDSLRGLVLTLGVAFLPSCLKLFDRQEEAGRSCWVVFLDLVAMFIQASVLLMWTLKNLILGVETDESWSVPISLLLISFGWWENYINRYTFLGPVGRQLLILKRSIRRMRTKIYTLVSLWKIALTVCIMTMIMSKGQLSCMKVLYFLGESPTSECPHMVYPYNMDNTEVTDYLDDPFWVMLFQVFSCLLCYSFAKTACKILLQVGSFALPLVLSMPIMIATLISSCESWKDNPVAVSTNSTHTWLPAIPSYLYWKCDIGESDNYLYTLMVDYYIIAALAWWLSFMWVAVHIWFPRVERLVQTERLFVQTMYCGIFLEQSLILNRRRDDKDRDFRHYKEKNKNALGILQLESDQEPETQARGSLRTDVTPMLYVCATMWHETDTEMIQILTSIFRLDLDQCTRKHAYIFFDVMDPDYYEFEAHIFFDDAFESHDDEEFEYQANAFVKQLVSVIDRAASIVHRVQVKMDDPNKYPTPYGGRLEWHLPGQNKLICHMKDKAKIRHRKRWSQVMYMYYLLGHRLVGQPLPDARRKQTIADNTYILTLDGDVDFKPSAVQLLVDRMKKNEKVGAACGRIHPVGTGPMVWYQKFEYAVSHWLQKATEHMIGCVMCSPGCFSLFRGSAIMDDNVMRKYATLSTEAAHYVQYDQGEDRWLCTLLLQQGYRVEYCAAADAYTYCPESFNEFFNQRRRWSPSTMANIMDFLSDWRNMIRKNENISWMYVLYQLLLFFSSIVTPGTTFLLIVGAINMAFPTLDLLDALLANLAPICIFMVICFVAKPEWQLRMAAILSGVYALVMMLVIVGLALSVKTEGICAPATIFIIFLIAVFSISAIMHPMEFVNIFYGVLYVLAIPSMSMLLMIYSMCNLNVVTWGTRETTTAVTVNQKNSKPSKDGKLQSLLNMFSSNKTELKSEYGFSFGNLFRCMCCPRTAENTEEVRFSVILDKLSKIESAVGAIRNGYQSVPSTPNDVANIAEFKSQNDDVAENIATINVEPTDVTKEQEANSTNDLSLGVPTNQLDDEFSPYWLRDNDIGEGRVRYLSPEEIRFWKDLISKYLFPLENNLEHQKKMKADLKELRNKMCLMFYLLNALFIVIIFTLQYTNAIQGGDGLAIPLPCKTVDGSRSLSLEPISMVFMAVFGVSLLIQFIAMFFHRMSTFLHIIASTDVNCLKMNQSEIAAMDISDKLELVRQMQSYTEDDDTKSISSLGSCDSIEDDSSITNDDSPKPRRRKTVMRLTKRRRKPPEQSGNLTSKFMSRYLKLANDLKKERLSESGDVPNGIKKDSSKKKRKGSFKRSDRALKKLEQHKSAVLTKAQKFQRYKGMSNGENAKGDPWFKMMKNALTTSRSSLNTIGEEDHKYMSRGKFKRSNSLDGTNTLEREKITEFRPSRASFGAYSPAQLESVAEVRTAEHFVDIDMDGSSSSVKEDNSSLDSNEANEDIELKELSDNSNNQKPTKL</sequence>
<dbReference type="GO" id="GO:0005886">
    <property type="term" value="C:plasma membrane"/>
    <property type="evidence" value="ECO:0007669"/>
    <property type="project" value="UniProtKB-SubCell"/>
</dbReference>
<dbReference type="Proteomes" id="UP001347796">
    <property type="component" value="Unassembled WGS sequence"/>
</dbReference>
<feature type="transmembrane region" description="Helical" evidence="14">
    <location>
        <begin position="1394"/>
        <end position="1415"/>
    </location>
</feature>
<dbReference type="InterPro" id="IPR029044">
    <property type="entry name" value="Nucleotide-diphossugar_trans"/>
</dbReference>
<feature type="transmembrane region" description="Helical" evidence="14">
    <location>
        <begin position="271"/>
        <end position="290"/>
    </location>
</feature>
<dbReference type="InterPro" id="IPR055120">
    <property type="entry name" value="Chs-1/2_IV_N"/>
</dbReference>
<keyword evidence="8" id="KW-0175">Coiled coil</keyword>
<dbReference type="Gene3D" id="3.90.550.10">
    <property type="entry name" value="Spore Coat Polysaccharide Biosynthesis Protein SpsA, Chain A"/>
    <property type="match status" value="1"/>
</dbReference>
<keyword evidence="5" id="KW-0808">Transferase</keyword>
<evidence type="ECO:0000313" key="17">
    <source>
        <dbReference type="Proteomes" id="UP001347796"/>
    </source>
</evidence>
<evidence type="ECO:0000256" key="4">
    <source>
        <dbReference type="ARBA" id="ARBA00022676"/>
    </source>
</evidence>
<comment type="similarity">
    <text evidence="11">Belongs to the chitin synthase family. Class IV subfamily.</text>
</comment>
<evidence type="ECO:0000256" key="14">
    <source>
        <dbReference type="SAM" id="Phobius"/>
    </source>
</evidence>
<comment type="caution">
    <text evidence="16">The sequence shown here is derived from an EMBL/GenBank/DDBJ whole genome shotgun (WGS) entry which is preliminary data.</text>
</comment>
<evidence type="ECO:0000256" key="12">
    <source>
        <dbReference type="ARBA" id="ARBA00048014"/>
    </source>
</evidence>
<keyword evidence="3" id="KW-1003">Cell membrane</keyword>
<feature type="region of interest" description="Disordered" evidence="13">
    <location>
        <begin position="1532"/>
        <end position="1566"/>
    </location>
</feature>
<feature type="transmembrane region" description="Helical" evidence="14">
    <location>
        <begin position="444"/>
        <end position="461"/>
    </location>
</feature>
<feature type="compositionally biased region" description="Basic residues" evidence="13">
    <location>
        <begin position="1547"/>
        <end position="1556"/>
    </location>
</feature>
<dbReference type="InterPro" id="IPR004835">
    <property type="entry name" value="Chitin_synth"/>
</dbReference>
<evidence type="ECO:0000259" key="15">
    <source>
        <dbReference type="Pfam" id="PF23000"/>
    </source>
</evidence>
<dbReference type="PANTHER" id="PTHR22914:SF42">
    <property type="entry name" value="CHITIN SYNTHASE"/>
    <property type="match status" value="1"/>
</dbReference>
<feature type="domain" description="Chitin synthase chs-1/2 N-terminal putative transporter" evidence="15">
    <location>
        <begin position="132"/>
        <end position="419"/>
    </location>
</feature>
<name>A0AAN8G8R0_PATCE</name>
<evidence type="ECO:0000256" key="6">
    <source>
        <dbReference type="ARBA" id="ARBA00022692"/>
    </source>
</evidence>
<reference evidence="16 17" key="1">
    <citation type="submission" date="2024-01" db="EMBL/GenBank/DDBJ databases">
        <title>The genome of the rayed Mediterranean limpet Patella caerulea (Linnaeus, 1758).</title>
        <authorList>
            <person name="Anh-Thu Weber A."/>
            <person name="Halstead-Nussloch G."/>
        </authorList>
    </citation>
    <scope>NUCLEOTIDE SEQUENCE [LARGE SCALE GENOMIC DNA]</scope>
    <source>
        <strain evidence="16">AATW-2023a</strain>
        <tissue evidence="16">Whole specimen</tissue>
    </source>
</reference>
<evidence type="ECO:0000256" key="3">
    <source>
        <dbReference type="ARBA" id="ARBA00022475"/>
    </source>
</evidence>
<feature type="transmembrane region" description="Helical" evidence="14">
    <location>
        <begin position="302"/>
        <end position="322"/>
    </location>
</feature>
<keyword evidence="6 14" id="KW-0812">Transmembrane</keyword>
<feature type="transmembrane region" description="Helical" evidence="14">
    <location>
        <begin position="1048"/>
        <end position="1070"/>
    </location>
</feature>
<dbReference type="Pfam" id="PF03142">
    <property type="entry name" value="Chitin_synth_2"/>
    <property type="match status" value="1"/>
</dbReference>
<proteinExistence type="inferred from homology"/>
<feature type="region of interest" description="Disordered" evidence="13">
    <location>
        <begin position="1460"/>
        <end position="1516"/>
    </location>
</feature>
<feature type="transmembrane region" description="Helical" evidence="14">
    <location>
        <begin position="242"/>
        <end position="265"/>
    </location>
</feature>
<dbReference type="EMBL" id="JAZGQO010000021">
    <property type="protein sequence ID" value="KAK6165876.1"/>
    <property type="molecule type" value="Genomic_DNA"/>
</dbReference>
<evidence type="ECO:0000256" key="13">
    <source>
        <dbReference type="SAM" id="MobiDB-lite"/>
    </source>
</evidence>
<feature type="transmembrane region" description="Helical" evidence="14">
    <location>
        <begin position="133"/>
        <end position="152"/>
    </location>
</feature>
<feature type="transmembrane region" description="Helical" evidence="14">
    <location>
        <begin position="468"/>
        <end position="490"/>
    </location>
</feature>
<evidence type="ECO:0000256" key="8">
    <source>
        <dbReference type="ARBA" id="ARBA00023054"/>
    </source>
</evidence>
<accession>A0AAN8G8R0</accession>
<protein>
    <recommendedName>
        <fullName evidence="2">chitin synthase</fullName>
        <ecNumber evidence="2">2.4.1.16</ecNumber>
    </recommendedName>
</protein>
<evidence type="ECO:0000313" key="16">
    <source>
        <dbReference type="EMBL" id="KAK6165876.1"/>
    </source>
</evidence>
<gene>
    <name evidence="16" type="ORF">SNE40_022700</name>
</gene>
<feature type="compositionally biased region" description="Basic and acidic residues" evidence="13">
    <location>
        <begin position="1557"/>
        <end position="1566"/>
    </location>
</feature>
<evidence type="ECO:0000256" key="10">
    <source>
        <dbReference type="ARBA" id="ARBA00023180"/>
    </source>
</evidence>
<dbReference type="FunFam" id="3.90.550.10:FF:000139">
    <property type="entry name" value="Chitin synthase 8"/>
    <property type="match status" value="1"/>
</dbReference>
<feature type="transmembrane region" description="Helical" evidence="14">
    <location>
        <begin position="1344"/>
        <end position="1364"/>
    </location>
</feature>